<dbReference type="GO" id="GO:0008236">
    <property type="term" value="F:serine-type peptidase activity"/>
    <property type="evidence" value="ECO:0007669"/>
    <property type="project" value="UniProtKB-KW"/>
</dbReference>
<evidence type="ECO:0000256" key="6">
    <source>
        <dbReference type="PIRSR" id="PIRSR028757-1"/>
    </source>
</evidence>
<dbReference type="STRING" id="662367.SAMN05216167_12246"/>
<keyword evidence="10" id="KW-1185">Reference proteome</keyword>
<keyword evidence="3" id="KW-0645">Protease</keyword>
<evidence type="ECO:0000313" key="10">
    <source>
        <dbReference type="Proteomes" id="UP000198598"/>
    </source>
</evidence>
<keyword evidence="2 9" id="KW-0121">Carboxypeptidase</keyword>
<protein>
    <submittedName>
        <fullName evidence="9">Muramoyltetrapeptide carboxypeptidase</fullName>
    </submittedName>
</protein>
<dbReference type="InterPro" id="IPR027478">
    <property type="entry name" value="LdcA_N"/>
</dbReference>
<dbReference type="GO" id="GO:0004180">
    <property type="term" value="F:carboxypeptidase activity"/>
    <property type="evidence" value="ECO:0007669"/>
    <property type="project" value="UniProtKB-KW"/>
</dbReference>
<dbReference type="AlphaFoldDB" id="A0A1I2EKJ7"/>
<dbReference type="GO" id="GO:0006508">
    <property type="term" value="P:proteolysis"/>
    <property type="evidence" value="ECO:0007669"/>
    <property type="project" value="UniProtKB-KW"/>
</dbReference>
<accession>A0A1I2EKJ7</accession>
<evidence type="ECO:0000256" key="3">
    <source>
        <dbReference type="ARBA" id="ARBA00022670"/>
    </source>
</evidence>
<dbReference type="SUPFAM" id="SSF52317">
    <property type="entry name" value="Class I glutamine amidotransferase-like"/>
    <property type="match status" value="1"/>
</dbReference>
<feature type="active site" description="Nucleophile" evidence="6">
    <location>
        <position position="137"/>
    </location>
</feature>
<sequence length="342" mass="37395">MPSRRSFLRTTSLAPLLSLTTNQTAPTLIKPAKLRPGDTIGLFCPAAPAYSHETVKITQESLQALGFQTKLGPHIYDRYGYLAGRDADRVSDLHAFFNDQSVKAVMAIHGGWGCARLLPLLDYDLIQRNPKVLIGYSDITALLLAIYAKTGLVTMHGPVGSATFNTYTVDWFRRVLMEGETVTMRNPTDKGDNLTQTQDRITTIRPGLARGRLVGGNLTVLSHLVGSPYLPDWKNTILFLEDTHEDIYRMDRMFTQLKLAGILNQIAGFVFGKCSDCGPGNGSYGSLTLDDVLTEYIIPLDKPAYSGATIGHISNKFTVPLGIDTEIDATAGTIRLLESAVS</sequence>
<proteinExistence type="inferred from homology"/>
<dbReference type="PROSITE" id="PS51318">
    <property type="entry name" value="TAT"/>
    <property type="match status" value="1"/>
</dbReference>
<feature type="domain" description="LD-carboxypeptidase N-terminal" evidence="7">
    <location>
        <begin position="40"/>
        <end position="157"/>
    </location>
</feature>
<dbReference type="InterPro" id="IPR040921">
    <property type="entry name" value="Peptidase_S66C"/>
</dbReference>
<feature type="active site" description="Charge relay system" evidence="6">
    <location>
        <position position="241"/>
    </location>
</feature>
<evidence type="ECO:0000256" key="4">
    <source>
        <dbReference type="ARBA" id="ARBA00022801"/>
    </source>
</evidence>
<dbReference type="Pfam" id="PF17676">
    <property type="entry name" value="Peptidase_S66C"/>
    <property type="match status" value="1"/>
</dbReference>
<evidence type="ECO:0000259" key="7">
    <source>
        <dbReference type="Pfam" id="PF02016"/>
    </source>
</evidence>
<dbReference type="InterPro" id="IPR003507">
    <property type="entry name" value="S66_fam"/>
</dbReference>
<dbReference type="SUPFAM" id="SSF141986">
    <property type="entry name" value="LD-carboxypeptidase A C-terminal domain-like"/>
    <property type="match status" value="1"/>
</dbReference>
<dbReference type="InterPro" id="IPR040449">
    <property type="entry name" value="Peptidase_S66_N"/>
</dbReference>
<dbReference type="PANTHER" id="PTHR30237:SF2">
    <property type="entry name" value="MUREIN TETRAPEPTIDE CARBOXYPEPTIDASE"/>
    <property type="match status" value="1"/>
</dbReference>
<evidence type="ECO:0000256" key="2">
    <source>
        <dbReference type="ARBA" id="ARBA00022645"/>
    </source>
</evidence>
<organism evidence="9 10">
    <name type="scientific">Spirosoma endophyticum</name>
    <dbReference type="NCBI Taxonomy" id="662367"/>
    <lineage>
        <taxon>Bacteria</taxon>
        <taxon>Pseudomonadati</taxon>
        <taxon>Bacteroidota</taxon>
        <taxon>Cytophagia</taxon>
        <taxon>Cytophagales</taxon>
        <taxon>Cytophagaceae</taxon>
        <taxon>Spirosoma</taxon>
    </lineage>
</organism>
<dbReference type="InterPro" id="IPR029062">
    <property type="entry name" value="Class_I_gatase-like"/>
</dbReference>
<reference evidence="9 10" key="1">
    <citation type="submission" date="2016-10" db="EMBL/GenBank/DDBJ databases">
        <authorList>
            <person name="de Groot N.N."/>
        </authorList>
    </citation>
    <scope>NUCLEOTIDE SEQUENCE [LARGE SCALE GENOMIC DNA]</scope>
    <source>
        <strain evidence="9 10">DSM 26130</strain>
    </source>
</reference>
<dbReference type="EMBL" id="FOLQ01000022">
    <property type="protein sequence ID" value="SFE92921.1"/>
    <property type="molecule type" value="Genomic_DNA"/>
</dbReference>
<dbReference type="Gene3D" id="3.40.50.10740">
    <property type="entry name" value="Class I glutamine amidotransferase-like"/>
    <property type="match status" value="1"/>
</dbReference>
<evidence type="ECO:0000313" key="9">
    <source>
        <dbReference type="EMBL" id="SFE92921.1"/>
    </source>
</evidence>
<feature type="active site" description="Charge relay system" evidence="6">
    <location>
        <position position="312"/>
    </location>
</feature>
<evidence type="ECO:0000259" key="8">
    <source>
        <dbReference type="Pfam" id="PF17676"/>
    </source>
</evidence>
<dbReference type="Proteomes" id="UP000198598">
    <property type="component" value="Unassembled WGS sequence"/>
</dbReference>
<dbReference type="PIRSF" id="PIRSF028757">
    <property type="entry name" value="LD-carboxypeptidase"/>
    <property type="match status" value="1"/>
</dbReference>
<dbReference type="Pfam" id="PF02016">
    <property type="entry name" value="Peptidase_S66"/>
    <property type="match status" value="1"/>
</dbReference>
<keyword evidence="4" id="KW-0378">Hydrolase</keyword>
<comment type="similarity">
    <text evidence="1">Belongs to the peptidase S66 family.</text>
</comment>
<dbReference type="PANTHER" id="PTHR30237">
    <property type="entry name" value="MURAMOYLTETRAPEPTIDE CARBOXYPEPTIDASE"/>
    <property type="match status" value="1"/>
</dbReference>
<evidence type="ECO:0000256" key="1">
    <source>
        <dbReference type="ARBA" id="ARBA00010233"/>
    </source>
</evidence>
<dbReference type="InterPro" id="IPR006311">
    <property type="entry name" value="TAT_signal"/>
</dbReference>
<name>A0A1I2EKJ7_9BACT</name>
<dbReference type="OrthoDB" id="9807329at2"/>
<dbReference type="RefSeq" id="WP_093833307.1">
    <property type="nucleotide sequence ID" value="NZ_FOLQ01000022.1"/>
</dbReference>
<feature type="domain" description="LD-carboxypeptidase C-terminal" evidence="8">
    <location>
        <begin position="210"/>
        <end position="327"/>
    </location>
</feature>
<dbReference type="CDD" id="cd07025">
    <property type="entry name" value="Peptidase_S66"/>
    <property type="match status" value="1"/>
</dbReference>
<dbReference type="InterPro" id="IPR027461">
    <property type="entry name" value="Carboxypeptidase_A_C_sf"/>
</dbReference>
<keyword evidence="5" id="KW-0720">Serine protease</keyword>
<gene>
    <name evidence="9" type="ORF">SAMN05216167_12246</name>
</gene>
<evidence type="ECO:0000256" key="5">
    <source>
        <dbReference type="ARBA" id="ARBA00022825"/>
    </source>
</evidence>
<dbReference type="Gene3D" id="3.50.30.60">
    <property type="entry name" value="LD-carboxypeptidase A C-terminal domain-like"/>
    <property type="match status" value="1"/>
</dbReference>